<dbReference type="OrthoDB" id="2133190at2759"/>
<dbReference type="WBParaSite" id="ECPE_0001085701-mRNA-1">
    <property type="protein sequence ID" value="ECPE_0001085701-mRNA-1"/>
    <property type="gene ID" value="ECPE_0001085701"/>
</dbReference>
<organism evidence="9">
    <name type="scientific">Echinostoma caproni</name>
    <dbReference type="NCBI Taxonomy" id="27848"/>
    <lineage>
        <taxon>Eukaryota</taxon>
        <taxon>Metazoa</taxon>
        <taxon>Spiralia</taxon>
        <taxon>Lophotrochozoa</taxon>
        <taxon>Platyhelminthes</taxon>
        <taxon>Trematoda</taxon>
        <taxon>Digenea</taxon>
        <taxon>Plagiorchiida</taxon>
        <taxon>Echinostomata</taxon>
        <taxon>Echinostomatoidea</taxon>
        <taxon>Echinostomatidae</taxon>
        <taxon>Echinostoma</taxon>
    </lineage>
</organism>
<evidence type="ECO:0000256" key="1">
    <source>
        <dbReference type="ARBA" id="ARBA00004123"/>
    </source>
</evidence>
<dbReference type="InterPro" id="IPR036638">
    <property type="entry name" value="HLH_DNA-bd_sf"/>
</dbReference>
<dbReference type="EMBL" id="UZAN01049756">
    <property type="protein sequence ID" value="VDP87678.1"/>
    <property type="molecule type" value="Genomic_DNA"/>
</dbReference>
<gene>
    <name evidence="7" type="ORF">ECPE_LOCUS10824</name>
</gene>
<dbReference type="GO" id="GO:0000981">
    <property type="term" value="F:DNA-binding transcription factor activity, RNA polymerase II-specific"/>
    <property type="evidence" value="ECO:0007669"/>
    <property type="project" value="TreeGrafter"/>
</dbReference>
<evidence type="ECO:0000313" key="9">
    <source>
        <dbReference type="WBParaSite" id="ECPE_0001085701-mRNA-1"/>
    </source>
</evidence>
<dbReference type="PANTHER" id="PTHR46062:SF1">
    <property type="entry name" value="LP12374P"/>
    <property type="match status" value="1"/>
</dbReference>
<dbReference type="GO" id="GO:0005634">
    <property type="term" value="C:nucleus"/>
    <property type="evidence" value="ECO:0007669"/>
    <property type="project" value="UniProtKB-SubCell"/>
</dbReference>
<evidence type="ECO:0000313" key="8">
    <source>
        <dbReference type="Proteomes" id="UP000272942"/>
    </source>
</evidence>
<evidence type="ECO:0000313" key="7">
    <source>
        <dbReference type="EMBL" id="VDP87678.1"/>
    </source>
</evidence>
<keyword evidence="8" id="KW-1185">Reference proteome</keyword>
<keyword evidence="3" id="KW-0238">DNA-binding</keyword>
<dbReference type="Proteomes" id="UP000272942">
    <property type="component" value="Unassembled WGS sequence"/>
</dbReference>
<name>A0A183AV39_9TREM</name>
<feature type="coiled-coil region" evidence="6">
    <location>
        <begin position="49"/>
        <end position="76"/>
    </location>
</feature>
<dbReference type="GO" id="GO:0046983">
    <property type="term" value="F:protein dimerization activity"/>
    <property type="evidence" value="ECO:0007669"/>
    <property type="project" value="InterPro"/>
</dbReference>
<evidence type="ECO:0000256" key="5">
    <source>
        <dbReference type="ARBA" id="ARBA00023242"/>
    </source>
</evidence>
<keyword evidence="2" id="KW-0805">Transcription regulation</keyword>
<accession>A0A183AV39</accession>
<protein>
    <submittedName>
        <fullName evidence="9">BZIP domain-containing protein</fullName>
    </submittedName>
</protein>
<reference evidence="7 8" key="2">
    <citation type="submission" date="2018-11" db="EMBL/GenBank/DDBJ databases">
        <authorList>
            <consortium name="Pathogen Informatics"/>
        </authorList>
    </citation>
    <scope>NUCLEOTIDE SEQUENCE [LARGE SCALE GENOMIC DNA]</scope>
    <source>
        <strain evidence="7 8">Egypt</strain>
    </source>
</reference>
<keyword evidence="4" id="KW-0804">Transcription</keyword>
<keyword evidence="5" id="KW-0539">Nucleus</keyword>
<proteinExistence type="predicted"/>
<comment type="subcellular location">
    <subcellularLocation>
        <location evidence="1">Nucleus</location>
    </subcellularLocation>
</comment>
<reference evidence="9" key="1">
    <citation type="submission" date="2016-06" db="UniProtKB">
        <authorList>
            <consortium name="WormBaseParasite"/>
        </authorList>
    </citation>
    <scope>IDENTIFICATION</scope>
</reference>
<evidence type="ECO:0000256" key="6">
    <source>
        <dbReference type="SAM" id="Coils"/>
    </source>
</evidence>
<dbReference type="Gene3D" id="4.10.280.10">
    <property type="entry name" value="Helix-loop-helix DNA-binding domain"/>
    <property type="match status" value="1"/>
</dbReference>
<keyword evidence="6" id="KW-0175">Coiled coil</keyword>
<evidence type="ECO:0000256" key="2">
    <source>
        <dbReference type="ARBA" id="ARBA00023015"/>
    </source>
</evidence>
<dbReference type="AlphaFoldDB" id="A0A183AV39"/>
<evidence type="ECO:0000256" key="4">
    <source>
        <dbReference type="ARBA" id="ARBA00023163"/>
    </source>
</evidence>
<dbReference type="GO" id="GO:0000978">
    <property type="term" value="F:RNA polymerase II cis-regulatory region sequence-specific DNA binding"/>
    <property type="evidence" value="ECO:0007669"/>
    <property type="project" value="TreeGrafter"/>
</dbReference>
<evidence type="ECO:0000256" key="3">
    <source>
        <dbReference type="ARBA" id="ARBA00023125"/>
    </source>
</evidence>
<sequence length="582" mass="62449">MGSEARLLSAANPPLSGSFECEFLRCTTHRWLGSRAYKLNTPLNKSAVLRQAIERIKELEEKNKRLQAEVLMLRRLHAVHVAKSDSNSSPESGISLDPSPVSSNYTGLEFGHQSSPSVGESCTGSLYNLNGTIPTAPSTASPNIGQMDIKDPMCPTPWSFTMSSPDKSDSTGLCTVNSCAPLDSLLDDYTYDRVYPSGSDEQSLVSRDVSTIHSTGSMIDAGDHGYAVVGPGFVPVMNASFESTAKVNGNRGKRFGCVDDCGPTKIRRQLVPSSVHNGNQVFVVGPDAAQAQHGVPQLHNSVTDQFHPTGARNETLPGVHRVLSQVPNQIGPNVLVCRSGTCKGEDAHERVVSGSAGGGFHDLAARTTLCVSALCLVALDPSVLTASGGSDSQGTTGTGTARRLLTISSSSWTSSFSSWMNCVLYLLQWVVALFLCFWAWKRGAAGRPSRRWRRSVNSVHDLPTARAHWVKANMAMNQSAITTSVKNLHQCLADLAQPLPPLSMKQGFRNALAGWFGLSLSVANLVLIRVPCRLCQLALTRLTARWFAAKPPAAIPSPGSEVASLTVPVVRSRLLELYLLGE</sequence>
<dbReference type="PANTHER" id="PTHR46062">
    <property type="entry name" value="STEROL REGULATORY ELEMENT-BINDING PROTEIN"/>
    <property type="match status" value="1"/>
</dbReference>